<accession>A0ACC2DD80</accession>
<evidence type="ECO:0000313" key="2">
    <source>
        <dbReference type="Proteomes" id="UP001162992"/>
    </source>
</evidence>
<organism evidence="1 2">
    <name type="scientific">Diphasiastrum complanatum</name>
    <name type="common">Issler's clubmoss</name>
    <name type="synonym">Lycopodium complanatum</name>
    <dbReference type="NCBI Taxonomy" id="34168"/>
    <lineage>
        <taxon>Eukaryota</taxon>
        <taxon>Viridiplantae</taxon>
        <taxon>Streptophyta</taxon>
        <taxon>Embryophyta</taxon>
        <taxon>Tracheophyta</taxon>
        <taxon>Lycopodiopsida</taxon>
        <taxon>Lycopodiales</taxon>
        <taxon>Lycopodiaceae</taxon>
        <taxon>Lycopodioideae</taxon>
        <taxon>Diphasiastrum</taxon>
    </lineage>
</organism>
<protein>
    <submittedName>
        <fullName evidence="1">Uncharacterized protein</fullName>
    </submittedName>
</protein>
<gene>
    <name evidence="1" type="ORF">O6H91_06G044400</name>
</gene>
<comment type="caution">
    <text evidence="1">The sequence shown here is derived from an EMBL/GenBank/DDBJ whole genome shotgun (WGS) entry which is preliminary data.</text>
</comment>
<proteinExistence type="predicted"/>
<sequence>MERWRSFFGSSGEDLWTVIDRALTIAATDYPQELRVRRDGFAEKLFTPYLHSHTSTFGEGQSLAGPNVRDTKFLATNFHPLTSSIGEAPAFTGSDGRTGSPPLSEREQGREHERTNIARDSYNYEFNVPAIGSLPNNEELIANMEESRQIQDILTIKEQILNPDQTEAACLAALQTLEDMRISVPILKATVIGKPVNALRKQSSRQVRTAVKRLISLWKDVVDEWVAKEGEDAACAYLDRVADSNNAKALDAKNQALSVHSELTEETRSLKMFQIPETRCNELSSGPGNSSSTNIGNDYGNPRCASIWNNLELQSGVVFHDVKYFSREQSATNEEDSILESKLANAGLITPVTTEYKEQLVSESGCFKTKVPRIGSSSREALLLLRQYAPTQGCLNELPANVKHKSPDILDTKPKGSESSIEVQRLQATKRRLHEFFKEANDAKQQRTLTNSTNGAPVKLRN</sequence>
<name>A0ACC2DD80_DIPCM</name>
<dbReference type="Proteomes" id="UP001162992">
    <property type="component" value="Chromosome 6"/>
</dbReference>
<reference evidence="2" key="1">
    <citation type="journal article" date="2024" name="Proc. Natl. Acad. Sci. U.S.A.">
        <title>Extraordinary preservation of gene collinearity over three hundred million years revealed in homosporous lycophytes.</title>
        <authorList>
            <person name="Li C."/>
            <person name="Wickell D."/>
            <person name="Kuo L.Y."/>
            <person name="Chen X."/>
            <person name="Nie B."/>
            <person name="Liao X."/>
            <person name="Peng D."/>
            <person name="Ji J."/>
            <person name="Jenkins J."/>
            <person name="Williams M."/>
            <person name="Shu S."/>
            <person name="Plott C."/>
            <person name="Barry K."/>
            <person name="Rajasekar S."/>
            <person name="Grimwood J."/>
            <person name="Han X."/>
            <person name="Sun S."/>
            <person name="Hou Z."/>
            <person name="He W."/>
            <person name="Dai G."/>
            <person name="Sun C."/>
            <person name="Schmutz J."/>
            <person name="Leebens-Mack J.H."/>
            <person name="Li F.W."/>
            <person name="Wang L."/>
        </authorList>
    </citation>
    <scope>NUCLEOTIDE SEQUENCE [LARGE SCALE GENOMIC DNA]</scope>
    <source>
        <strain evidence="2">cv. PW_Plant_1</strain>
    </source>
</reference>
<dbReference type="EMBL" id="CM055097">
    <property type="protein sequence ID" value="KAJ7552158.1"/>
    <property type="molecule type" value="Genomic_DNA"/>
</dbReference>
<evidence type="ECO:0000313" key="1">
    <source>
        <dbReference type="EMBL" id="KAJ7552158.1"/>
    </source>
</evidence>
<keyword evidence="2" id="KW-1185">Reference proteome</keyword>